<keyword evidence="11 15" id="KW-1133">Transmembrane helix</keyword>
<dbReference type="Pfam" id="PF00512">
    <property type="entry name" value="HisKA"/>
    <property type="match status" value="1"/>
</dbReference>
<keyword evidence="10" id="KW-0547">Nucleotide-binding</keyword>
<dbReference type="InterPro" id="IPR003661">
    <property type="entry name" value="HisK_dim/P_dom"/>
</dbReference>
<evidence type="ECO:0000256" key="2">
    <source>
        <dbReference type="ARBA" id="ARBA00004429"/>
    </source>
</evidence>
<dbReference type="SMART" id="SM00388">
    <property type="entry name" value="HisKA"/>
    <property type="match status" value="1"/>
</dbReference>
<evidence type="ECO:0000256" key="4">
    <source>
        <dbReference type="ARBA" id="ARBA00022475"/>
    </source>
</evidence>
<feature type="domain" description="Histidine kinase" evidence="16">
    <location>
        <begin position="367"/>
        <end position="589"/>
    </location>
</feature>
<feature type="domain" description="Response regulatory" evidence="17">
    <location>
        <begin position="614"/>
        <end position="729"/>
    </location>
</feature>
<gene>
    <name evidence="19" type="ORF">GCM10011506_00150</name>
</gene>
<organism evidence="19 20">
    <name type="scientific">Marivirga lumbricoides</name>
    <dbReference type="NCBI Taxonomy" id="1046115"/>
    <lineage>
        <taxon>Bacteria</taxon>
        <taxon>Pseudomonadati</taxon>
        <taxon>Bacteroidota</taxon>
        <taxon>Cytophagia</taxon>
        <taxon>Cytophagales</taxon>
        <taxon>Marivirgaceae</taxon>
        <taxon>Marivirga</taxon>
    </lineage>
</organism>
<dbReference type="Gene3D" id="3.40.50.2300">
    <property type="match status" value="1"/>
</dbReference>
<sequence length="862" mass="98198">MSDYTSKKNRNTSALTKLWIVLIIIIITAGSVLFWGYDNYGKLVQSLNTISEPNQKIALINELFQEIVEADNYFNAYALTDDTASRKQYLDKISSVRIILEELEIILADDSLQKERVDSLQQTINVKYNYLTTFLNLKKEKASALFTNEALNRISNQLKDSAFIEKELKREQRMVSSVEPVEKEKIVVRPDEYEGINGFFRKLFGKENLKLDTVKTIEDRINYSLDYSVDTSIVRDYFIDTTLSAVKNILVDVLAEEIDMQQKLNKVELELIKQDQKFIAIIRSIISKLRTEELAKNIRQQDVSRIQAKQLTRELLIIGGIGIALSAIFIFLILRDITRAGLYRRKLEEEKKRAEHLAKVKEEFLSKMSHEIRTPLHSIIGFSDLMSQSELNANQKRYLQAIAESNKHLKQLIDDILDQAKIDAKKLIIEEQPVYIPKLAKELELIFLQKFESSQLSFDVQVSDFFKANIFISDLFKLKQVLMNLIGNAIKFTDIGYVRLSFEAEKLTDEDCKIYIAVEDTGKGIKEEEFSQIFEQFQQGVSGRQIGISGTGLGLSISKSIIEALGGSIAVESEVGIGSVFKINFRAKYAAYSEADAIEIINEELNQSKNFSANILVLEDDPWNAQLLAEILKNTTESYTICSSAEEAITLLKSKPKIDLIFTDINLPEMSGEDFQKFCRSNGLNIPIIALTAHIQKSKKEELLKMGFDAVCIKPFAKIEILQLLSTFLEELVVVEQPPSEADKKPATEIDTSVLQQFAGNNAEVFQELLNTFHEEYALKLEKLDTAYKQKDVKGIGNIAHQLKSALEQIAFDQLSETLKTIELFAEMDKTQRVLEETQRILPDLHEVEMKLEALRHQSHIL</sequence>
<dbReference type="PRINTS" id="PR00344">
    <property type="entry name" value="BCTRLSENSOR"/>
</dbReference>
<dbReference type="InterPro" id="IPR005467">
    <property type="entry name" value="His_kinase_dom"/>
</dbReference>
<keyword evidence="7" id="KW-0808">Transferase</keyword>
<keyword evidence="5" id="KW-0997">Cell inner membrane</keyword>
<dbReference type="InterPro" id="IPR036890">
    <property type="entry name" value="HATPase_C_sf"/>
</dbReference>
<keyword evidence="8 15" id="KW-0812">Transmembrane</keyword>
<dbReference type="SUPFAM" id="SSF52172">
    <property type="entry name" value="CheY-like"/>
    <property type="match status" value="1"/>
</dbReference>
<evidence type="ECO:0000313" key="19">
    <source>
        <dbReference type="EMBL" id="GGC19117.1"/>
    </source>
</evidence>
<dbReference type="Pfam" id="PF05227">
    <property type="entry name" value="CHASE3"/>
    <property type="match status" value="1"/>
</dbReference>
<dbReference type="EMBL" id="BMEC01000001">
    <property type="protein sequence ID" value="GGC19117.1"/>
    <property type="molecule type" value="Genomic_DNA"/>
</dbReference>
<evidence type="ECO:0000256" key="8">
    <source>
        <dbReference type="ARBA" id="ARBA00022692"/>
    </source>
</evidence>
<dbReference type="Gene3D" id="1.20.120.160">
    <property type="entry name" value="HPT domain"/>
    <property type="match status" value="1"/>
</dbReference>
<name>A0ABQ1L792_9BACT</name>
<evidence type="ECO:0000256" key="11">
    <source>
        <dbReference type="ARBA" id="ARBA00022989"/>
    </source>
</evidence>
<evidence type="ECO:0000256" key="7">
    <source>
        <dbReference type="ARBA" id="ARBA00022679"/>
    </source>
</evidence>
<comment type="subcellular location">
    <subcellularLocation>
        <location evidence="2">Cell inner membrane</location>
        <topology evidence="2">Multi-pass membrane protein</topology>
    </subcellularLocation>
</comment>
<evidence type="ECO:0000256" key="9">
    <source>
        <dbReference type="ARBA" id="ARBA00022777"/>
    </source>
</evidence>
<feature type="transmembrane region" description="Helical" evidence="15">
    <location>
        <begin position="18"/>
        <end position="37"/>
    </location>
</feature>
<dbReference type="CDD" id="cd00156">
    <property type="entry name" value="REC"/>
    <property type="match status" value="1"/>
</dbReference>
<evidence type="ECO:0000256" key="3">
    <source>
        <dbReference type="ARBA" id="ARBA00012438"/>
    </source>
</evidence>
<dbReference type="Pfam" id="PF00072">
    <property type="entry name" value="Response_reg"/>
    <property type="match status" value="1"/>
</dbReference>
<dbReference type="Gene3D" id="1.10.287.130">
    <property type="match status" value="1"/>
</dbReference>
<dbReference type="RefSeq" id="WP_188459746.1">
    <property type="nucleotide sequence ID" value="NZ_BAABHU010000001.1"/>
</dbReference>
<dbReference type="Proteomes" id="UP000636010">
    <property type="component" value="Unassembled WGS sequence"/>
</dbReference>
<evidence type="ECO:0000256" key="14">
    <source>
        <dbReference type="PROSITE-ProRule" id="PRU00169"/>
    </source>
</evidence>
<dbReference type="InterPro" id="IPR011006">
    <property type="entry name" value="CheY-like_superfamily"/>
</dbReference>
<keyword evidence="4" id="KW-1003">Cell membrane</keyword>
<dbReference type="PANTHER" id="PTHR43047">
    <property type="entry name" value="TWO-COMPONENT HISTIDINE PROTEIN KINASE"/>
    <property type="match status" value="1"/>
</dbReference>
<keyword evidence="6 14" id="KW-0597">Phosphoprotein</keyword>
<evidence type="ECO:0000259" key="17">
    <source>
        <dbReference type="PROSITE" id="PS50110"/>
    </source>
</evidence>
<keyword evidence="20" id="KW-1185">Reference proteome</keyword>
<evidence type="ECO:0000256" key="15">
    <source>
        <dbReference type="SAM" id="Phobius"/>
    </source>
</evidence>
<dbReference type="EC" id="2.7.13.3" evidence="3"/>
<dbReference type="PROSITE" id="PS50894">
    <property type="entry name" value="HPT"/>
    <property type="match status" value="1"/>
</dbReference>
<feature type="modified residue" description="4-aspartylphosphate" evidence="14">
    <location>
        <position position="664"/>
    </location>
</feature>
<dbReference type="SUPFAM" id="SSF47226">
    <property type="entry name" value="Histidine-containing phosphotransfer domain, HPT domain"/>
    <property type="match status" value="1"/>
</dbReference>
<feature type="transmembrane region" description="Helical" evidence="15">
    <location>
        <begin position="315"/>
        <end position="334"/>
    </location>
</feature>
<dbReference type="CDD" id="cd16922">
    <property type="entry name" value="HATPase_EvgS-ArcB-TorS-like"/>
    <property type="match status" value="1"/>
</dbReference>
<dbReference type="InterPro" id="IPR004358">
    <property type="entry name" value="Sig_transdc_His_kin-like_C"/>
</dbReference>
<dbReference type="InterPro" id="IPR001789">
    <property type="entry name" value="Sig_transdc_resp-reg_receiver"/>
</dbReference>
<dbReference type="Pfam" id="PF01627">
    <property type="entry name" value="Hpt"/>
    <property type="match status" value="1"/>
</dbReference>
<dbReference type="PROSITE" id="PS50109">
    <property type="entry name" value="HIS_KIN"/>
    <property type="match status" value="1"/>
</dbReference>
<comment type="caution">
    <text evidence="19">The sequence shown here is derived from an EMBL/GenBank/DDBJ whole genome shotgun (WGS) entry which is preliminary data.</text>
</comment>
<accession>A0ABQ1L792</accession>
<dbReference type="SUPFAM" id="SSF55874">
    <property type="entry name" value="ATPase domain of HSP90 chaperone/DNA topoisomerase II/histidine kinase"/>
    <property type="match status" value="1"/>
</dbReference>
<evidence type="ECO:0000259" key="16">
    <source>
        <dbReference type="PROSITE" id="PS50109"/>
    </source>
</evidence>
<dbReference type="Pfam" id="PF02518">
    <property type="entry name" value="HATPase_c"/>
    <property type="match status" value="1"/>
</dbReference>
<dbReference type="PROSITE" id="PS50110">
    <property type="entry name" value="RESPONSE_REGULATORY"/>
    <property type="match status" value="1"/>
</dbReference>
<dbReference type="InterPro" id="IPR003594">
    <property type="entry name" value="HATPase_dom"/>
</dbReference>
<proteinExistence type="predicted"/>
<protein>
    <recommendedName>
        <fullName evidence="3">histidine kinase</fullName>
        <ecNumber evidence="3">2.7.13.3</ecNumber>
    </recommendedName>
</protein>
<feature type="modified residue" description="Phosphohistidine" evidence="13">
    <location>
        <position position="801"/>
    </location>
</feature>
<dbReference type="CDD" id="cd00082">
    <property type="entry name" value="HisKA"/>
    <property type="match status" value="1"/>
</dbReference>
<dbReference type="SUPFAM" id="SSF47384">
    <property type="entry name" value="Homodimeric domain of signal transducing histidine kinase"/>
    <property type="match status" value="1"/>
</dbReference>
<comment type="catalytic activity">
    <reaction evidence="1">
        <text>ATP + protein L-histidine = ADP + protein N-phospho-L-histidine.</text>
        <dbReference type="EC" id="2.7.13.3"/>
    </reaction>
</comment>
<evidence type="ECO:0000256" key="12">
    <source>
        <dbReference type="ARBA" id="ARBA00023136"/>
    </source>
</evidence>
<dbReference type="InterPro" id="IPR008207">
    <property type="entry name" value="Sig_transdc_His_kin_Hpt_dom"/>
</dbReference>
<dbReference type="SMART" id="SM00448">
    <property type="entry name" value="REC"/>
    <property type="match status" value="1"/>
</dbReference>
<keyword evidence="9" id="KW-0418">Kinase</keyword>
<dbReference type="Gene3D" id="3.30.565.10">
    <property type="entry name" value="Histidine kinase-like ATPase, C-terminal domain"/>
    <property type="match status" value="1"/>
</dbReference>
<dbReference type="InterPro" id="IPR036641">
    <property type="entry name" value="HPT_dom_sf"/>
</dbReference>
<evidence type="ECO:0000256" key="13">
    <source>
        <dbReference type="PROSITE-ProRule" id="PRU00110"/>
    </source>
</evidence>
<evidence type="ECO:0000256" key="10">
    <source>
        <dbReference type="ARBA" id="ARBA00022840"/>
    </source>
</evidence>
<feature type="domain" description="HPt" evidence="18">
    <location>
        <begin position="762"/>
        <end position="862"/>
    </location>
</feature>
<evidence type="ECO:0000259" key="18">
    <source>
        <dbReference type="PROSITE" id="PS50894"/>
    </source>
</evidence>
<evidence type="ECO:0000313" key="20">
    <source>
        <dbReference type="Proteomes" id="UP000636010"/>
    </source>
</evidence>
<dbReference type="InterPro" id="IPR036097">
    <property type="entry name" value="HisK_dim/P_sf"/>
</dbReference>
<dbReference type="SMART" id="SM00387">
    <property type="entry name" value="HATPase_c"/>
    <property type="match status" value="1"/>
</dbReference>
<evidence type="ECO:0000256" key="6">
    <source>
        <dbReference type="ARBA" id="ARBA00022553"/>
    </source>
</evidence>
<evidence type="ECO:0000256" key="5">
    <source>
        <dbReference type="ARBA" id="ARBA00022519"/>
    </source>
</evidence>
<reference evidence="20" key="1">
    <citation type="journal article" date="2019" name="Int. J. Syst. Evol. Microbiol.">
        <title>The Global Catalogue of Microorganisms (GCM) 10K type strain sequencing project: providing services to taxonomists for standard genome sequencing and annotation.</title>
        <authorList>
            <consortium name="The Broad Institute Genomics Platform"/>
            <consortium name="The Broad Institute Genome Sequencing Center for Infectious Disease"/>
            <person name="Wu L."/>
            <person name="Ma J."/>
        </authorList>
    </citation>
    <scope>NUCLEOTIDE SEQUENCE [LARGE SCALE GENOMIC DNA]</scope>
    <source>
        <strain evidence="20">CGMCC 1.10832</strain>
    </source>
</reference>
<keyword evidence="10" id="KW-0067">ATP-binding</keyword>
<evidence type="ECO:0000256" key="1">
    <source>
        <dbReference type="ARBA" id="ARBA00000085"/>
    </source>
</evidence>
<keyword evidence="12 15" id="KW-0472">Membrane</keyword>
<dbReference type="InterPro" id="IPR007891">
    <property type="entry name" value="CHASE3"/>
</dbReference>